<evidence type="ECO:0000256" key="3">
    <source>
        <dbReference type="ARBA" id="ARBA00022750"/>
    </source>
</evidence>
<dbReference type="FunFam" id="2.40.70.10:FF:000026">
    <property type="entry name" value="Endothiapepsin"/>
    <property type="match status" value="1"/>
</dbReference>
<feature type="domain" description="Peptidase A1" evidence="7">
    <location>
        <begin position="118"/>
        <end position="429"/>
    </location>
</feature>
<evidence type="ECO:0000256" key="5">
    <source>
        <dbReference type="PIRSR" id="PIRSR601461-1"/>
    </source>
</evidence>
<dbReference type="PROSITE" id="PS00141">
    <property type="entry name" value="ASP_PROTEASE"/>
    <property type="match status" value="1"/>
</dbReference>
<dbReference type="CDD" id="cd06097">
    <property type="entry name" value="Aspergillopepsin_like"/>
    <property type="match status" value="1"/>
</dbReference>
<keyword evidence="9" id="KW-1185">Reference proteome</keyword>
<dbReference type="Gene3D" id="2.40.70.10">
    <property type="entry name" value="Acid Proteases"/>
    <property type="match status" value="2"/>
</dbReference>
<evidence type="ECO:0000313" key="9">
    <source>
        <dbReference type="Proteomes" id="UP001163105"/>
    </source>
</evidence>
<gene>
    <name evidence="8" type="ORF">O9K51_05141</name>
</gene>
<organism evidence="8 9">
    <name type="scientific">Purpureocillium lavendulum</name>
    <dbReference type="NCBI Taxonomy" id="1247861"/>
    <lineage>
        <taxon>Eukaryota</taxon>
        <taxon>Fungi</taxon>
        <taxon>Dikarya</taxon>
        <taxon>Ascomycota</taxon>
        <taxon>Pezizomycotina</taxon>
        <taxon>Sordariomycetes</taxon>
        <taxon>Hypocreomycetidae</taxon>
        <taxon>Hypocreales</taxon>
        <taxon>Ophiocordycipitaceae</taxon>
        <taxon>Purpureocillium</taxon>
    </lineage>
</organism>
<evidence type="ECO:0000259" key="7">
    <source>
        <dbReference type="PROSITE" id="PS51767"/>
    </source>
</evidence>
<dbReference type="GO" id="GO:0004190">
    <property type="term" value="F:aspartic-type endopeptidase activity"/>
    <property type="evidence" value="ECO:0007669"/>
    <property type="project" value="UniProtKB-KW"/>
</dbReference>
<dbReference type="SUPFAM" id="SSF50630">
    <property type="entry name" value="Acid proteases"/>
    <property type="match status" value="1"/>
</dbReference>
<feature type="active site" evidence="5">
    <location>
        <position position="136"/>
    </location>
</feature>
<dbReference type="AlphaFoldDB" id="A0AB34FRS9"/>
<evidence type="ECO:0000256" key="4">
    <source>
        <dbReference type="ARBA" id="ARBA00022801"/>
    </source>
</evidence>
<dbReference type="InterPro" id="IPR021109">
    <property type="entry name" value="Peptidase_aspartic_dom_sf"/>
</dbReference>
<dbReference type="PRINTS" id="PR00792">
    <property type="entry name" value="PEPSIN"/>
</dbReference>
<dbReference type="InterPro" id="IPR033121">
    <property type="entry name" value="PEPTIDASE_A1"/>
</dbReference>
<evidence type="ECO:0000256" key="6">
    <source>
        <dbReference type="RuleBase" id="RU000454"/>
    </source>
</evidence>
<comment type="caution">
    <text evidence="8">The sequence shown here is derived from an EMBL/GenBank/DDBJ whole genome shotgun (WGS) entry which is preliminary data.</text>
</comment>
<dbReference type="Pfam" id="PF00026">
    <property type="entry name" value="Asp"/>
    <property type="match status" value="1"/>
</dbReference>
<dbReference type="GO" id="GO:0006508">
    <property type="term" value="P:proteolysis"/>
    <property type="evidence" value="ECO:0007669"/>
    <property type="project" value="UniProtKB-KW"/>
</dbReference>
<dbReference type="EMBL" id="JAQHRD010000004">
    <property type="protein sequence ID" value="KAJ6441590.1"/>
    <property type="molecule type" value="Genomic_DNA"/>
</dbReference>
<keyword evidence="2 6" id="KW-0645">Protease</keyword>
<dbReference type="InterPro" id="IPR034163">
    <property type="entry name" value="Aspergillopepsin-like_cat_dom"/>
</dbReference>
<dbReference type="PANTHER" id="PTHR47966:SF2">
    <property type="entry name" value="ASPERGILLOPEPSIN-1-RELATED"/>
    <property type="match status" value="1"/>
</dbReference>
<evidence type="ECO:0000313" key="8">
    <source>
        <dbReference type="EMBL" id="KAJ6441590.1"/>
    </source>
</evidence>
<dbReference type="InterPro" id="IPR001461">
    <property type="entry name" value="Aspartic_peptidase_A1"/>
</dbReference>
<keyword evidence="3 6" id="KW-0064">Aspartyl protease</keyword>
<evidence type="ECO:0000256" key="1">
    <source>
        <dbReference type="ARBA" id="ARBA00007447"/>
    </source>
</evidence>
<evidence type="ECO:0000256" key="2">
    <source>
        <dbReference type="ARBA" id="ARBA00022670"/>
    </source>
</evidence>
<sequence length="431" mass="46828">MAEPSTYTELTTLGALVSMQTFGAFICTLVAASGLAAALPATQSAEGFTVLATRNPDFKPNALRAARRTLLKYNKSLPGHDELEAAAAHVKIPKLDEKVSKRWTGHVVTSPQPYDIEYLTEVHIGTPAQKLQLDIDTGSSDLWVFSTETPKDQVKGQALYNPKKSQSAKKLDGATWDIQYGDGSSSSGDVYLDNVSIGGLRIKGQAIESALTVSETFTENSACSGLLGLAFSSLNTVKPNQQLTFLDTAKPHMKAPLFTADLNYHANGTYRFGYIEKTDYKGAITYTPVDNSQGFWSFTSPGYSFNGIYKDTALSGIADTGTTLLYLPEDVVEAYYGSIPGAMLYIWEWLFIYPCSEKLPDFSYQVEGSTVTIPGEYLNYAEALEDNGITYCLGGLQSSLWIGINIFGDMGLKSSLVVFDEGNMRLGFAAK</sequence>
<proteinExistence type="inferred from homology"/>
<comment type="similarity">
    <text evidence="1 6">Belongs to the peptidase A1 family.</text>
</comment>
<protein>
    <submittedName>
        <fullName evidence="8">Peptidase A1</fullName>
    </submittedName>
</protein>
<dbReference type="PROSITE" id="PS51767">
    <property type="entry name" value="PEPTIDASE_A1"/>
    <property type="match status" value="1"/>
</dbReference>
<dbReference type="Proteomes" id="UP001163105">
    <property type="component" value="Unassembled WGS sequence"/>
</dbReference>
<feature type="active site" evidence="5">
    <location>
        <position position="319"/>
    </location>
</feature>
<dbReference type="PANTHER" id="PTHR47966">
    <property type="entry name" value="BETA-SITE APP-CLEAVING ENZYME, ISOFORM A-RELATED"/>
    <property type="match status" value="1"/>
</dbReference>
<reference evidence="8" key="1">
    <citation type="submission" date="2023-01" db="EMBL/GenBank/DDBJ databases">
        <title>The growth and conidiation of Purpureocillium lavendulum are regulated by nitrogen source and histone H3K14 acetylation.</title>
        <authorList>
            <person name="Tang P."/>
            <person name="Han J."/>
            <person name="Zhang C."/>
            <person name="Tang P."/>
            <person name="Qi F."/>
            <person name="Zhang K."/>
            <person name="Liang L."/>
        </authorList>
    </citation>
    <scope>NUCLEOTIDE SEQUENCE</scope>
    <source>
        <strain evidence="8">YMF1.00683</strain>
    </source>
</reference>
<name>A0AB34FRS9_9HYPO</name>
<keyword evidence="4 6" id="KW-0378">Hydrolase</keyword>
<accession>A0AB34FRS9</accession>
<dbReference type="InterPro" id="IPR001969">
    <property type="entry name" value="Aspartic_peptidase_AS"/>
</dbReference>